<proteinExistence type="predicted"/>
<sequence length="791" mass="91970">MNQMKFMRKSPQFIYQSLPAVTGLIVAGIINVTGGNALQTFMGLTTTTMGGYASTALVNSRRSMAIQETGRLQDEISKLQRALKIKGELDYLQQQRELLTGKVNSLKTEEEDLERRIIAIKRENYNLEDLETRIEKSKALKMEINELIGELNTIKEQIKEREDQKDNLSLVSSQFLQKQAELDDLKQYIDKLSKSKENLEITKVNYEALNQKYTILENEQNKILNEIEILNNTKKVIQDKINENEKYEIKLNNIKEEFEQKQNELANLNDKLENLNQQTAELEIFRSSYDVLKSEYDTLENQQETLALEIPRLQSERDRILQEIQTIETKAQQVDILRRELDELEAKFRIKRNDLGSLKRKIEYLETEKANLENEIKWREIEIQTKEGKIKELQKEIKTLKEDLEEIKNSVDYAFQALKIPVEVKAKQMRYFANESDFLNQFKDYLKAKGLTFSDRVINAFHTSLKVQDISALVILAGISGTGKSELPQAYGEFIGAPLVMLPVQPRWDSPQDLQGFFNYIEKKYKPTELMRYLYQHQKQDDLKNRMVLVLLDEMNLARVEYYFSDFLSKLESRRNKPTFLEIEAGSLKLLDEDKRVKIPDQFLFVGTMNEDETTQSLSDKVLDRANVLTFGKPPELRLRGVKQTVEIPKEYLSWETFISWCQQPQEGSSVSDSVKDYVNRVNHIMEALGRPFAHRVYQAIAKYVVNYPNALQNDNIRKAAIADQFGQKLLPKLRGLMVEDSNVKPQLDELKKIIDELGDESLKQAFEVARNGQYGQFQWKGMVYQETTND</sequence>
<accession>A0A844GW50</accession>
<dbReference type="PANTHER" id="PTHR23159">
    <property type="entry name" value="CENTROSOMAL PROTEIN 2"/>
    <property type="match status" value="1"/>
</dbReference>
<evidence type="ECO:0000313" key="4">
    <source>
        <dbReference type="Proteomes" id="UP000437131"/>
    </source>
</evidence>
<dbReference type="Gene3D" id="1.10.287.1490">
    <property type="match status" value="1"/>
</dbReference>
<protein>
    <submittedName>
        <fullName evidence="3">AAA domain-containing protein</fullName>
    </submittedName>
</protein>
<dbReference type="GO" id="GO:0005524">
    <property type="term" value="F:ATP binding"/>
    <property type="evidence" value="ECO:0007669"/>
    <property type="project" value="InterPro"/>
</dbReference>
<reference evidence="3 4" key="1">
    <citation type="submission" date="2019-11" db="EMBL/GenBank/DDBJ databases">
        <title>Isolation of a new High Light Tolerant Cyanobacteria.</title>
        <authorList>
            <person name="Dobson Z."/>
            <person name="Vaughn N."/>
            <person name="Vaughn M."/>
            <person name="Fromme P."/>
            <person name="Mazor Y."/>
        </authorList>
    </citation>
    <scope>NUCLEOTIDE SEQUENCE [LARGE SCALE GENOMIC DNA]</scope>
    <source>
        <strain evidence="3 4">0216</strain>
    </source>
</reference>
<dbReference type="Pfam" id="PF07728">
    <property type="entry name" value="AAA_5"/>
    <property type="match status" value="1"/>
</dbReference>
<keyword evidence="1" id="KW-0175">Coiled coil</keyword>
<evidence type="ECO:0000313" key="3">
    <source>
        <dbReference type="EMBL" id="MTF38236.1"/>
    </source>
</evidence>
<dbReference type="EMBL" id="WMIA01000004">
    <property type="protein sequence ID" value="MTF38236.1"/>
    <property type="molecule type" value="Genomic_DNA"/>
</dbReference>
<dbReference type="PANTHER" id="PTHR23159:SF31">
    <property type="entry name" value="CENTROSOME-ASSOCIATED PROTEIN CEP250 ISOFORM X1"/>
    <property type="match status" value="1"/>
</dbReference>
<dbReference type="AlphaFoldDB" id="A0A844GW50"/>
<evidence type="ECO:0000256" key="1">
    <source>
        <dbReference type="SAM" id="Coils"/>
    </source>
</evidence>
<name>A0A844GW50_9CHRO</name>
<dbReference type="InterPro" id="IPR011704">
    <property type="entry name" value="ATPase_dyneun-rel_AAA"/>
</dbReference>
<dbReference type="Gene3D" id="3.40.50.300">
    <property type="entry name" value="P-loop containing nucleotide triphosphate hydrolases"/>
    <property type="match status" value="1"/>
</dbReference>
<gene>
    <name evidence="3" type="ORF">GGC33_04790</name>
</gene>
<feature type="domain" description="ATPase dynein-related AAA" evidence="2">
    <location>
        <begin position="474"/>
        <end position="625"/>
    </location>
</feature>
<evidence type="ECO:0000259" key="2">
    <source>
        <dbReference type="Pfam" id="PF07728"/>
    </source>
</evidence>
<dbReference type="SUPFAM" id="SSF57997">
    <property type="entry name" value="Tropomyosin"/>
    <property type="match status" value="1"/>
</dbReference>
<dbReference type="Proteomes" id="UP000437131">
    <property type="component" value="Unassembled WGS sequence"/>
</dbReference>
<dbReference type="InterPro" id="IPR027417">
    <property type="entry name" value="P-loop_NTPase"/>
</dbReference>
<dbReference type="GO" id="GO:0016887">
    <property type="term" value="F:ATP hydrolysis activity"/>
    <property type="evidence" value="ECO:0007669"/>
    <property type="project" value="InterPro"/>
</dbReference>
<comment type="caution">
    <text evidence="3">The sequence shown here is derived from an EMBL/GenBank/DDBJ whole genome shotgun (WGS) entry which is preliminary data.</text>
</comment>
<organism evidence="3 4">
    <name type="scientific">Cyanobacterium aponinum 0216</name>
    <dbReference type="NCBI Taxonomy" id="2676140"/>
    <lineage>
        <taxon>Bacteria</taxon>
        <taxon>Bacillati</taxon>
        <taxon>Cyanobacteriota</taxon>
        <taxon>Cyanophyceae</taxon>
        <taxon>Oscillatoriophycideae</taxon>
        <taxon>Chroococcales</taxon>
        <taxon>Geminocystaceae</taxon>
        <taxon>Cyanobacterium</taxon>
    </lineage>
</organism>
<dbReference type="SUPFAM" id="SSF52540">
    <property type="entry name" value="P-loop containing nucleoside triphosphate hydrolases"/>
    <property type="match status" value="1"/>
</dbReference>
<feature type="coiled-coil region" evidence="1">
    <location>
        <begin position="89"/>
        <end position="410"/>
    </location>
</feature>